<proteinExistence type="predicted"/>
<evidence type="ECO:0000256" key="1">
    <source>
        <dbReference type="SAM" id="Phobius"/>
    </source>
</evidence>
<organism evidence="2 4">
    <name type="scientific">Coffea canephora</name>
    <name type="common">Robusta coffee</name>
    <dbReference type="NCBI Taxonomy" id="49390"/>
    <lineage>
        <taxon>Eukaryota</taxon>
        <taxon>Viridiplantae</taxon>
        <taxon>Streptophyta</taxon>
        <taxon>Embryophyta</taxon>
        <taxon>Tracheophyta</taxon>
        <taxon>Spermatophyta</taxon>
        <taxon>Magnoliopsida</taxon>
        <taxon>eudicotyledons</taxon>
        <taxon>Gunneridae</taxon>
        <taxon>Pentapetalae</taxon>
        <taxon>asterids</taxon>
        <taxon>lamiids</taxon>
        <taxon>Gentianales</taxon>
        <taxon>Rubiaceae</taxon>
        <taxon>Ixoroideae</taxon>
        <taxon>Gardenieae complex</taxon>
        <taxon>Bertiereae - Coffeeae clade</taxon>
        <taxon>Coffeeae</taxon>
        <taxon>Coffea</taxon>
    </lineage>
</organism>
<dbReference type="InParanoid" id="A0A068V6P9"/>
<dbReference type="AlphaFoldDB" id="A0A068V6P9"/>
<reference evidence="2" key="3">
    <citation type="submission" date="2014-06" db="EMBL/GenBank/DDBJ databases">
        <title>Structure and adaptive landscape of the coffee genome.</title>
        <authorList>
            <person name="Denoeud F."/>
            <person name="Wincker P."/>
            <person name="Lashermes P."/>
        </authorList>
    </citation>
    <scope>NUCLEOTIDE SEQUENCE [LARGE SCALE GENOMIC DNA]</scope>
    <source>
        <strain evidence="2">DH200</strain>
    </source>
</reference>
<dbReference type="EMBL" id="HG739205">
    <property type="protein sequence ID" value="CDP16331.1"/>
    <property type="molecule type" value="Genomic_DNA"/>
</dbReference>
<dbReference type="EMBL" id="HG739213">
    <property type="protein sequence ID" value="CDP16514.1"/>
    <property type="molecule type" value="Genomic_DNA"/>
</dbReference>
<dbReference type="Proteomes" id="UP000295252">
    <property type="component" value="Chromosome VIII"/>
</dbReference>
<evidence type="ECO:0000313" key="3">
    <source>
        <dbReference type="EMBL" id="CDP16514.1"/>
    </source>
</evidence>
<reference evidence="2" key="1">
    <citation type="submission" date="2013-11" db="EMBL/GenBank/DDBJ databases">
        <authorList>
            <person name="Genoscope - CEA"/>
        </authorList>
    </citation>
    <scope>NUCLEOTIDE SEQUENCE</scope>
    <source>
        <strain evidence="2">DH200</strain>
    </source>
</reference>
<gene>
    <name evidence="2" type="ORF">GSCOC_T00018130001</name>
    <name evidence="3" type="ORF">GSCOC_T00018508001</name>
</gene>
<dbReference type="Proteomes" id="UP000295252">
    <property type="component" value="Chromosome III"/>
</dbReference>
<dbReference type="STRING" id="49390.A0A068V6P9"/>
<evidence type="ECO:0000313" key="4">
    <source>
        <dbReference type="Proteomes" id="UP000295252"/>
    </source>
</evidence>
<feature type="transmembrane region" description="Helical" evidence="1">
    <location>
        <begin position="36"/>
        <end position="56"/>
    </location>
</feature>
<protein>
    <submittedName>
        <fullName evidence="2">Uncharacterized protein</fullName>
    </submittedName>
</protein>
<dbReference type="Gramene" id="CDP16331">
    <property type="protein sequence ID" value="CDP16331"/>
    <property type="gene ID" value="GSCOC_T00018130001"/>
</dbReference>
<keyword evidence="4" id="KW-1185">Reference proteome</keyword>
<evidence type="ECO:0000313" key="2">
    <source>
        <dbReference type="EMBL" id="CDP16331.1"/>
    </source>
</evidence>
<reference evidence="4" key="2">
    <citation type="journal article" date="2014" name="Science">
        <title>The coffee genome provides insight into the convergent evolution of caffeine biosynthesis.</title>
        <authorList>
            <person name="Denoeud F."/>
            <person name="Carretero-Paulet L."/>
            <person name="Dereeper A."/>
            <person name="Droc G."/>
            <person name="Guyot R."/>
            <person name="Pietrella M."/>
            <person name="Zheng C."/>
            <person name="Alberti A."/>
            <person name="Anthony F."/>
            <person name="Aprea G."/>
            <person name="Aury J.M."/>
            <person name="Bento P."/>
            <person name="Bernard M."/>
            <person name="Bocs S."/>
            <person name="Campa C."/>
            <person name="Cenci A."/>
            <person name="Combes M.C."/>
            <person name="Crouzillat D."/>
            <person name="Da Silva C."/>
            <person name="Daddiego L."/>
            <person name="De Bellis F."/>
            <person name="Dussert S."/>
            <person name="Garsmeur O."/>
            <person name="Gayraud T."/>
            <person name="Guignon V."/>
            <person name="Jahn K."/>
            <person name="Jamilloux V."/>
            <person name="Joet T."/>
            <person name="Labadie K."/>
            <person name="Lan T."/>
            <person name="Leclercq J."/>
            <person name="Lepelley M."/>
            <person name="Leroy T."/>
            <person name="Li L.T."/>
            <person name="Librado P."/>
            <person name="Lopez L."/>
            <person name="Munoz A."/>
            <person name="Noel B."/>
            <person name="Pallavicini A."/>
            <person name="Perrotta G."/>
            <person name="Poncet V."/>
            <person name="Pot D."/>
            <person name="Priyono X."/>
            <person name="Rigoreau M."/>
            <person name="Rouard M."/>
            <person name="Rozas J."/>
            <person name="Tranchant-Dubreuil C."/>
            <person name="VanBuren R."/>
            <person name="Zhang Q."/>
            <person name="Andrade A.C."/>
            <person name="Argout X."/>
            <person name="Bertrand B."/>
            <person name="de Kochko A."/>
            <person name="Graziosi G."/>
            <person name="Henry R.J."/>
            <person name="Jayarama X."/>
            <person name="Ming R."/>
            <person name="Nagai C."/>
            <person name="Rounsley S."/>
            <person name="Sankoff D."/>
            <person name="Giuliano G."/>
            <person name="Albert V.A."/>
            <person name="Wincker P."/>
            <person name="Lashermes P."/>
        </authorList>
    </citation>
    <scope>NUCLEOTIDE SEQUENCE [LARGE SCALE GENOMIC DNA]</scope>
    <source>
        <strain evidence="4">cv. DH200-94</strain>
    </source>
</reference>
<keyword evidence="1" id="KW-1133">Transmembrane helix</keyword>
<name>A0A068V6P9_COFCA</name>
<sequence>MRGYFGFPSFFNVLGRWKVTLVRIFLAFFLKVVPDLTNLATLAIGCYFFFCLLYQLSLDLVQEWLAENAKESILGQDMSISGIATYQPFDGLMELKVAVVGFMSQVMDKLVSFKSAW</sequence>
<keyword evidence="1" id="KW-0472">Membrane</keyword>
<dbReference type="Gramene" id="CDP16514">
    <property type="protein sequence ID" value="CDP16514"/>
    <property type="gene ID" value="GSCOC_T00018508001"/>
</dbReference>
<accession>A0A068V6P9</accession>
<keyword evidence="1" id="KW-0812">Transmembrane</keyword>